<dbReference type="Proteomes" id="UP000321196">
    <property type="component" value="Unassembled WGS sequence"/>
</dbReference>
<sequence>MTLVVLILVFLVMGWMTTPQGDPNNRWRRTVMFLGAVGLGTVLVVGGFVVLLAVLLVVGLLNAWFGFDPGLFTGIFIMVLVGGVLLFSAFLPLLRRMRISLQVLTIVEYYIQWMLIYVTIYQVAIDQLKGLGNILGGAEFKGKLTGYLSNVLDPAFLVVLLLPVLISVWVTVAMAKLRIEAEHGADATEKVTFKRSVRRGDQRAVTAVGAPSRTEEQASGELADDEASDDTLAAKSSIERADASDED</sequence>
<feature type="region of interest" description="Disordered" evidence="1">
    <location>
        <begin position="202"/>
        <end position="247"/>
    </location>
</feature>
<feature type="transmembrane region" description="Helical" evidence="2">
    <location>
        <begin position="155"/>
        <end position="175"/>
    </location>
</feature>
<evidence type="ECO:0000256" key="2">
    <source>
        <dbReference type="SAM" id="Phobius"/>
    </source>
</evidence>
<feature type="compositionally biased region" description="Basic and acidic residues" evidence="1">
    <location>
        <begin position="237"/>
        <end position="247"/>
    </location>
</feature>
<accession>A0A5C8HQ99</accession>
<comment type="caution">
    <text evidence="3">The sequence shown here is derived from an EMBL/GenBank/DDBJ whole genome shotgun (WGS) entry which is preliminary data.</text>
</comment>
<keyword evidence="4" id="KW-1185">Reference proteome</keyword>
<evidence type="ECO:0000313" key="4">
    <source>
        <dbReference type="Proteomes" id="UP000321196"/>
    </source>
</evidence>
<evidence type="ECO:0000313" key="3">
    <source>
        <dbReference type="EMBL" id="TXK05502.1"/>
    </source>
</evidence>
<reference evidence="3 4" key="1">
    <citation type="submission" date="2019-08" db="EMBL/GenBank/DDBJ databases">
        <authorList>
            <person name="Dong K."/>
        </authorList>
    </citation>
    <scope>NUCLEOTIDE SEQUENCE [LARGE SCALE GENOMIC DNA]</scope>
    <source>
        <strain evidence="3 4">M4-8</strain>
    </source>
</reference>
<proteinExistence type="predicted"/>
<name>A0A5C8HQ99_9MICO</name>
<evidence type="ECO:0000256" key="1">
    <source>
        <dbReference type="SAM" id="MobiDB-lite"/>
    </source>
</evidence>
<dbReference type="OrthoDB" id="4404008at2"/>
<organism evidence="3 4">
    <name type="scientific">Microbacterium mitrae</name>
    <dbReference type="NCBI Taxonomy" id="664640"/>
    <lineage>
        <taxon>Bacteria</taxon>
        <taxon>Bacillati</taxon>
        <taxon>Actinomycetota</taxon>
        <taxon>Actinomycetes</taxon>
        <taxon>Micrococcales</taxon>
        <taxon>Microbacteriaceae</taxon>
        <taxon>Microbacterium</taxon>
    </lineage>
</organism>
<protein>
    <submittedName>
        <fullName evidence="3">Uncharacterized protein</fullName>
    </submittedName>
</protein>
<dbReference type="EMBL" id="VRSW01000001">
    <property type="protein sequence ID" value="TXK05502.1"/>
    <property type="molecule type" value="Genomic_DNA"/>
</dbReference>
<gene>
    <name evidence="3" type="ORF">FVP60_00420</name>
</gene>
<feature type="transmembrane region" description="Helical" evidence="2">
    <location>
        <begin position="31"/>
        <end position="64"/>
    </location>
</feature>
<feature type="transmembrane region" description="Helical" evidence="2">
    <location>
        <begin position="71"/>
        <end position="94"/>
    </location>
</feature>
<dbReference type="RefSeq" id="WP_147824313.1">
    <property type="nucleotide sequence ID" value="NZ_BAAARG010000001.1"/>
</dbReference>
<keyword evidence="2" id="KW-0472">Membrane</keyword>
<dbReference type="AlphaFoldDB" id="A0A5C8HQ99"/>
<keyword evidence="2" id="KW-0812">Transmembrane</keyword>
<keyword evidence="2" id="KW-1133">Transmembrane helix</keyword>